<dbReference type="Pfam" id="PF04717">
    <property type="entry name" value="Phage_base_V"/>
    <property type="match status" value="1"/>
</dbReference>
<accession>A0A853JFL9</accession>
<dbReference type="SUPFAM" id="SSF69255">
    <property type="entry name" value="gp5 N-terminal domain-like"/>
    <property type="match status" value="1"/>
</dbReference>
<feature type="non-terminal residue" evidence="6">
    <location>
        <position position="774"/>
    </location>
</feature>
<dbReference type="NCBIfam" id="TIGR03361">
    <property type="entry name" value="VI_Rhs_Vgr"/>
    <property type="match status" value="1"/>
</dbReference>
<dbReference type="InterPro" id="IPR006531">
    <property type="entry name" value="Gp5/Vgr_OB"/>
</dbReference>
<protein>
    <submittedName>
        <fullName evidence="6">Type VI secretion system tip protein VgrG</fullName>
    </submittedName>
</protein>
<dbReference type="SUPFAM" id="SSF69349">
    <property type="entry name" value="Phage fibre proteins"/>
    <property type="match status" value="1"/>
</dbReference>
<gene>
    <name evidence="6" type="ORF">H0E84_17240</name>
</gene>
<evidence type="ECO:0000259" key="3">
    <source>
        <dbReference type="Pfam" id="PF04717"/>
    </source>
</evidence>
<dbReference type="RefSeq" id="WP_180679893.1">
    <property type="nucleotide sequence ID" value="NZ_JACCKA010000090.1"/>
</dbReference>
<dbReference type="AlphaFoldDB" id="A0A853JFL9"/>
<evidence type="ECO:0000259" key="4">
    <source>
        <dbReference type="Pfam" id="PF10106"/>
    </source>
</evidence>
<feature type="domain" description="Putative type VI secretion system Rhs element associated Vgr" evidence="5">
    <location>
        <begin position="523"/>
        <end position="627"/>
    </location>
</feature>
<proteinExistence type="inferred from homology"/>
<dbReference type="Gene3D" id="4.10.220.110">
    <property type="match status" value="1"/>
</dbReference>
<comment type="caution">
    <text evidence="6">The sequence shown here is derived from an EMBL/GenBank/DDBJ whole genome shotgun (WGS) entry which is preliminary data.</text>
</comment>
<feature type="domain" description="Gp5/Type VI secretion system Vgr protein OB-fold" evidence="3">
    <location>
        <begin position="445"/>
        <end position="494"/>
    </location>
</feature>
<dbReference type="Proteomes" id="UP000578091">
    <property type="component" value="Unassembled WGS sequence"/>
</dbReference>
<dbReference type="InterPro" id="IPR018769">
    <property type="entry name" value="VgrG2_DUF2345"/>
</dbReference>
<organism evidence="6 7">
    <name type="scientific">Luteimonas salinisoli</name>
    <dbReference type="NCBI Taxonomy" id="2752307"/>
    <lineage>
        <taxon>Bacteria</taxon>
        <taxon>Pseudomonadati</taxon>
        <taxon>Pseudomonadota</taxon>
        <taxon>Gammaproteobacteria</taxon>
        <taxon>Lysobacterales</taxon>
        <taxon>Lysobacteraceae</taxon>
        <taxon>Luteimonas</taxon>
    </lineage>
</organism>
<dbReference type="Gene3D" id="3.55.50.10">
    <property type="entry name" value="Baseplate protein-like domains"/>
    <property type="match status" value="1"/>
</dbReference>
<dbReference type="Gene3D" id="2.30.110.50">
    <property type="match status" value="1"/>
</dbReference>
<feature type="domain" description="DUF2345" evidence="4">
    <location>
        <begin position="679"/>
        <end position="774"/>
    </location>
</feature>
<dbReference type="InterPro" id="IPR028244">
    <property type="entry name" value="T6SS_Rhs_Vgr_dom"/>
</dbReference>
<evidence type="ECO:0000256" key="2">
    <source>
        <dbReference type="SAM" id="MobiDB-lite"/>
    </source>
</evidence>
<reference evidence="6 7" key="1">
    <citation type="submission" date="2020-07" db="EMBL/GenBank/DDBJ databases">
        <title>Luteimonas sp. SJ-92.</title>
        <authorList>
            <person name="Huang X.-X."/>
            <person name="Xu L."/>
            <person name="Sun J.-Q."/>
        </authorList>
    </citation>
    <scope>NUCLEOTIDE SEQUENCE [LARGE SCALE GENOMIC DNA]</scope>
    <source>
        <strain evidence="6 7">SJ-92</strain>
    </source>
</reference>
<dbReference type="InterPro" id="IPR017847">
    <property type="entry name" value="T6SS_RhsGE_Vgr_subset"/>
</dbReference>
<dbReference type="Gene3D" id="2.40.50.230">
    <property type="entry name" value="Gp5 N-terminal domain"/>
    <property type="match status" value="1"/>
</dbReference>
<feature type="region of interest" description="Disordered" evidence="2">
    <location>
        <begin position="421"/>
        <end position="448"/>
    </location>
</feature>
<dbReference type="SUPFAM" id="SSF69279">
    <property type="entry name" value="Phage tail proteins"/>
    <property type="match status" value="2"/>
</dbReference>
<dbReference type="Pfam" id="PF05954">
    <property type="entry name" value="Phage_GPD"/>
    <property type="match status" value="1"/>
</dbReference>
<dbReference type="InterPro" id="IPR037026">
    <property type="entry name" value="Vgr_OB-fold_dom_sf"/>
</dbReference>
<keyword evidence="7" id="KW-1185">Reference proteome</keyword>
<dbReference type="Pfam" id="PF13296">
    <property type="entry name" value="T6SS_Vgr"/>
    <property type="match status" value="1"/>
</dbReference>
<dbReference type="InterPro" id="IPR006533">
    <property type="entry name" value="T6SS_Vgr_RhsGE"/>
</dbReference>
<dbReference type="NCBIfam" id="TIGR01646">
    <property type="entry name" value="vgr_GE"/>
    <property type="match status" value="1"/>
</dbReference>
<evidence type="ECO:0000259" key="5">
    <source>
        <dbReference type="Pfam" id="PF13296"/>
    </source>
</evidence>
<evidence type="ECO:0000256" key="1">
    <source>
        <dbReference type="ARBA" id="ARBA00005558"/>
    </source>
</evidence>
<comment type="similarity">
    <text evidence="1">Belongs to the VgrG protein family.</text>
</comment>
<dbReference type="EMBL" id="JACCKA010000090">
    <property type="protein sequence ID" value="NZA28126.1"/>
    <property type="molecule type" value="Genomic_DNA"/>
</dbReference>
<name>A0A853JFL9_9GAMM</name>
<feature type="region of interest" description="Disordered" evidence="2">
    <location>
        <begin position="663"/>
        <end position="682"/>
    </location>
</feature>
<sequence>MDMPSLAREALAALAVPSQHARLIQLDAPVSGLVVERFDGSEAVCAPFRFEIDVFSTSAFVDTGELLGQRLGLHLHRADGGRRSWHGLCTAVAPLGADGGLARYRLTLEPWTALLAHRRNALVFQDLDVRGVLEQVFADYPLAAFRFDIDDALPVRAITTQYRESDWDFVTRLLAEAGLAWRYEHDQSADGGDGADDGARHTLVIFDAQAELPEAGTLRFHRSDATESQDAINAFTELRQLAPNRSHAASWHGEQLASVAGQCEADAGSLPALEVFVQPRAGRFARSDQARAEAEHRLDALRLPMTLHHGAGSARALAAGSTFILSQHAGHQGQAFLPLRVAHVAVNNLGSGITALLASPELERGSYRNRFVAVPAGTPVAPLPQDRPTVHGPQTARVVGLPDAAVSPNRDHQVRIQFAWQRGPRPNPGGLEDTASQHPGHAPGDATSGTWVPVAEWVAGPNWGSHFLPRVGAEVLVEFLHGDIDQPRVTGQLYNGEVAPPFAGGIDGPSNHPGTLSGLHSRAHDGAGTQQWVLDDTPGQLRTRLHTSLADSRLELGYLVQHQDASRGGLRGQGVELASAGWGNVHAGQGLLLSTTARAEGASTQLDITEAVAQLKGAERTAEGLHETLLQQQVPGFDANARLTALREALDAEVDGKYADSVAGQSAMKPAGGGREPGEEPVERFADPKLVAESPESIAFATQKSAVAYAGGALHLTAQADVQLSAGQTFASVSGQHAALYAHAGPIRAIAANGPLSLQAHTGPLELLADKSVT</sequence>
<evidence type="ECO:0000313" key="6">
    <source>
        <dbReference type="EMBL" id="NZA28126.1"/>
    </source>
</evidence>
<dbReference type="Pfam" id="PF10106">
    <property type="entry name" value="DUF2345"/>
    <property type="match status" value="1"/>
</dbReference>
<evidence type="ECO:0000313" key="7">
    <source>
        <dbReference type="Proteomes" id="UP000578091"/>
    </source>
</evidence>